<reference evidence="2" key="1">
    <citation type="journal article" date="2007" name="Plant Cell">
        <title>Dothideomycete-plant interactions illuminated by genome sequencing and EST analysis of the wheat pathogen Stagonospora nodorum.</title>
        <authorList>
            <person name="Hane J.K."/>
            <person name="Lowe R.G."/>
            <person name="Solomon P.S."/>
            <person name="Tan K.C."/>
            <person name="Schoch C.L."/>
            <person name="Spatafora J.W."/>
            <person name="Crous P.W."/>
            <person name="Kodira C."/>
            <person name="Birren B.W."/>
            <person name="Galagan J.E."/>
            <person name="Torriani S.F."/>
            <person name="McDonald B.A."/>
            <person name="Oliver R.P."/>
        </authorList>
    </citation>
    <scope>NUCLEOTIDE SEQUENCE [LARGE SCALE GENOMIC DNA]</scope>
    <source>
        <strain evidence="2">SN15 / ATCC MYA-4574 / FGSC 10173</strain>
    </source>
</reference>
<evidence type="ECO:0000313" key="1">
    <source>
        <dbReference type="EMBL" id="EAT86791.1"/>
    </source>
</evidence>
<dbReference type="Proteomes" id="UP000001055">
    <property type="component" value="Unassembled WGS sequence"/>
</dbReference>
<proteinExistence type="predicted"/>
<name>Q0UR87_PHANO</name>
<dbReference type="InParanoid" id="Q0UR87"/>
<dbReference type="RefSeq" id="XP_001796123.1">
    <property type="nucleotide sequence ID" value="XM_001796071.1"/>
</dbReference>
<evidence type="ECO:0000313" key="2">
    <source>
        <dbReference type="Proteomes" id="UP000001055"/>
    </source>
</evidence>
<sequence length="86" mass="9011">MSMIANSHDKRKHLPFGVGVEKTQAGGYVGWSRFSGKRAVRAIDTLLVAPTSGADGTSSPNWKPLSAETSPPISLLIARAGLSGTF</sequence>
<dbReference type="EMBL" id="CH445332">
    <property type="protein sequence ID" value="EAT86791.1"/>
    <property type="molecule type" value="Genomic_DNA"/>
</dbReference>
<protein>
    <submittedName>
        <fullName evidence="1">Uncharacterized protein</fullName>
    </submittedName>
</protein>
<organism evidence="1 2">
    <name type="scientific">Phaeosphaeria nodorum (strain SN15 / ATCC MYA-4574 / FGSC 10173)</name>
    <name type="common">Glume blotch fungus</name>
    <name type="synonym">Parastagonospora nodorum</name>
    <dbReference type="NCBI Taxonomy" id="321614"/>
    <lineage>
        <taxon>Eukaryota</taxon>
        <taxon>Fungi</taxon>
        <taxon>Dikarya</taxon>
        <taxon>Ascomycota</taxon>
        <taxon>Pezizomycotina</taxon>
        <taxon>Dothideomycetes</taxon>
        <taxon>Pleosporomycetidae</taxon>
        <taxon>Pleosporales</taxon>
        <taxon>Pleosporineae</taxon>
        <taxon>Phaeosphaeriaceae</taxon>
        <taxon>Parastagonospora</taxon>
    </lineage>
</organism>
<dbReference type="AlphaFoldDB" id="Q0UR87"/>
<gene>
    <name evidence="1" type="ORF">SNOG_05727</name>
</gene>
<dbReference type="KEGG" id="pno:SNOG_05727"/>
<accession>Q0UR87</accession>
<dbReference type="GeneID" id="5973000"/>